<dbReference type="PANTHER" id="PTHR10954">
    <property type="entry name" value="RIBONUCLEASE H2 SUBUNIT A"/>
    <property type="match status" value="1"/>
</dbReference>
<dbReference type="NCBIfam" id="NF000595">
    <property type="entry name" value="PRK00015.1-3"/>
    <property type="match status" value="1"/>
</dbReference>
<comment type="similarity">
    <text evidence="5 14 16">Belongs to the RNase HII family.</text>
</comment>
<dbReference type="KEGG" id="dbr:Deba_3163"/>
<evidence type="ECO:0000256" key="12">
    <source>
        <dbReference type="ARBA" id="ARBA00022801"/>
    </source>
</evidence>
<evidence type="ECO:0000256" key="5">
    <source>
        <dbReference type="ARBA" id="ARBA00007383"/>
    </source>
</evidence>
<reference evidence="18 19" key="1">
    <citation type="journal article" date="2010" name="Stand. Genomic Sci.">
        <title>Complete genome sequence of Desulfarculus baarsii type strain (2st14).</title>
        <authorList>
            <person name="Sun H."/>
            <person name="Spring S."/>
            <person name="Lapidus A."/>
            <person name="Davenport K."/>
            <person name="Del Rio T.G."/>
            <person name="Tice H."/>
            <person name="Nolan M."/>
            <person name="Copeland A."/>
            <person name="Cheng J.F."/>
            <person name="Lucas S."/>
            <person name="Tapia R."/>
            <person name="Goodwin L."/>
            <person name="Pitluck S."/>
            <person name="Ivanova N."/>
            <person name="Pagani I."/>
            <person name="Mavromatis K."/>
            <person name="Ovchinnikova G."/>
            <person name="Pati A."/>
            <person name="Chen A."/>
            <person name="Palaniappan K."/>
            <person name="Hauser L."/>
            <person name="Chang Y.J."/>
            <person name="Jeffries C.D."/>
            <person name="Detter J.C."/>
            <person name="Han C."/>
            <person name="Rohde M."/>
            <person name="Brambilla E."/>
            <person name="Goker M."/>
            <person name="Woyke T."/>
            <person name="Bristow J."/>
            <person name="Eisen J.A."/>
            <person name="Markowitz V."/>
            <person name="Hugenholtz P."/>
            <person name="Kyrpides N.C."/>
            <person name="Klenk H.P."/>
            <person name="Land M."/>
        </authorList>
    </citation>
    <scope>NUCLEOTIDE SEQUENCE [LARGE SCALE GENOMIC DNA]</scope>
    <source>
        <strain evidence="19">ATCC 33931 / DSM 2075 / LMG 7858 / VKM B-1802 / 2st14</strain>
    </source>
</reference>
<evidence type="ECO:0000256" key="2">
    <source>
        <dbReference type="ARBA" id="ARBA00001946"/>
    </source>
</evidence>
<dbReference type="Proteomes" id="UP000009047">
    <property type="component" value="Chromosome"/>
</dbReference>
<feature type="binding site" evidence="14 15">
    <location>
        <position position="34"/>
    </location>
    <ligand>
        <name>a divalent metal cation</name>
        <dbReference type="ChEBI" id="CHEBI:60240"/>
    </ligand>
</feature>
<dbReference type="GO" id="GO:0003723">
    <property type="term" value="F:RNA binding"/>
    <property type="evidence" value="ECO:0007669"/>
    <property type="project" value="UniProtKB-UniRule"/>
</dbReference>
<evidence type="ECO:0000256" key="7">
    <source>
        <dbReference type="ARBA" id="ARBA00019179"/>
    </source>
</evidence>
<evidence type="ECO:0000256" key="6">
    <source>
        <dbReference type="ARBA" id="ARBA00012180"/>
    </source>
</evidence>
<dbReference type="GO" id="GO:0004523">
    <property type="term" value="F:RNA-DNA hybrid ribonuclease activity"/>
    <property type="evidence" value="ECO:0007669"/>
    <property type="project" value="UniProtKB-UniRule"/>
</dbReference>
<proteinExistence type="inferred from homology"/>
<dbReference type="GO" id="GO:0030145">
    <property type="term" value="F:manganese ion binding"/>
    <property type="evidence" value="ECO:0007669"/>
    <property type="project" value="UniProtKB-UniRule"/>
</dbReference>
<evidence type="ECO:0000256" key="13">
    <source>
        <dbReference type="ARBA" id="ARBA00023211"/>
    </source>
</evidence>
<dbReference type="CDD" id="cd07182">
    <property type="entry name" value="RNase_HII_bacteria_HII_like"/>
    <property type="match status" value="1"/>
</dbReference>
<feature type="domain" description="RNase H type-2" evidence="17">
    <location>
        <begin position="27"/>
        <end position="216"/>
    </location>
</feature>
<sequence length="217" mass="23405">MGGAAAKGCAPGPVGHEEMLLWRRGCRLLAGADEAGRGPLAGPVVAAAVMLRADWPDPGVDDSKRLSAARREFLAERIKADAAGWAVAVVEADEIDRLNIHNASLLAMSRAVEQLRPRPDFLLVDGRFVTPLDLPQKAVVGGDASCRCIAAASILAKVWRDGLMARLHERWPQYNFAANKGYPTPQHKEALARFGPCPIHRRSYADVAQMPLAWGDA</sequence>
<evidence type="ECO:0000256" key="8">
    <source>
        <dbReference type="ARBA" id="ARBA00022490"/>
    </source>
</evidence>
<dbReference type="GO" id="GO:0005737">
    <property type="term" value="C:cytoplasm"/>
    <property type="evidence" value="ECO:0007669"/>
    <property type="project" value="UniProtKB-SubCell"/>
</dbReference>
<comment type="cofactor">
    <cofactor evidence="2">
        <name>Mg(2+)</name>
        <dbReference type="ChEBI" id="CHEBI:18420"/>
    </cofactor>
</comment>
<dbReference type="HOGENOM" id="CLU_036532_3_2_7"/>
<dbReference type="GO" id="GO:0043137">
    <property type="term" value="P:DNA replication, removal of RNA primer"/>
    <property type="evidence" value="ECO:0007669"/>
    <property type="project" value="TreeGrafter"/>
</dbReference>
<dbReference type="EMBL" id="CP002085">
    <property type="protein sequence ID" value="ADK86516.1"/>
    <property type="molecule type" value="Genomic_DNA"/>
</dbReference>
<dbReference type="Pfam" id="PF01351">
    <property type="entry name" value="RNase_HII"/>
    <property type="match status" value="1"/>
</dbReference>
<feature type="binding site" evidence="14 15">
    <location>
        <position position="125"/>
    </location>
    <ligand>
        <name>a divalent metal cation</name>
        <dbReference type="ChEBI" id="CHEBI:60240"/>
    </ligand>
</feature>
<dbReference type="InterPro" id="IPR036397">
    <property type="entry name" value="RNaseH_sf"/>
</dbReference>
<evidence type="ECO:0000313" key="18">
    <source>
        <dbReference type="EMBL" id="ADK86516.1"/>
    </source>
</evidence>
<dbReference type="RefSeq" id="WP_013259952.1">
    <property type="nucleotide sequence ID" value="NC_014365.1"/>
</dbReference>
<name>E1QLT1_DESB2</name>
<keyword evidence="8 14" id="KW-0963">Cytoplasm</keyword>
<dbReference type="InterPro" id="IPR012337">
    <property type="entry name" value="RNaseH-like_sf"/>
</dbReference>
<dbReference type="InterPro" id="IPR022898">
    <property type="entry name" value="RNase_HII"/>
</dbReference>
<keyword evidence="13 14" id="KW-0464">Manganese</keyword>
<comment type="subcellular location">
    <subcellularLocation>
        <location evidence="4 14">Cytoplasm</location>
    </subcellularLocation>
</comment>
<dbReference type="InterPro" id="IPR024567">
    <property type="entry name" value="RNase_HII/HIII_dom"/>
</dbReference>
<dbReference type="NCBIfam" id="NF000594">
    <property type="entry name" value="PRK00015.1-1"/>
    <property type="match status" value="1"/>
</dbReference>
<dbReference type="GO" id="GO:0032299">
    <property type="term" value="C:ribonuclease H2 complex"/>
    <property type="evidence" value="ECO:0007669"/>
    <property type="project" value="TreeGrafter"/>
</dbReference>
<evidence type="ECO:0000256" key="15">
    <source>
        <dbReference type="PROSITE-ProRule" id="PRU01319"/>
    </source>
</evidence>
<keyword evidence="10 14" id="KW-0479">Metal-binding</keyword>
<comment type="catalytic activity">
    <reaction evidence="1 14 15 16">
        <text>Endonucleolytic cleavage to 5'-phosphomonoester.</text>
        <dbReference type="EC" id="3.1.26.4"/>
    </reaction>
</comment>
<dbReference type="STRING" id="644282.Deba_3163"/>
<comment type="function">
    <text evidence="3 14 16">Endonuclease that specifically degrades the RNA of RNA-DNA hybrids.</text>
</comment>
<dbReference type="PANTHER" id="PTHR10954:SF18">
    <property type="entry name" value="RIBONUCLEASE HII"/>
    <property type="match status" value="1"/>
</dbReference>
<evidence type="ECO:0000259" key="17">
    <source>
        <dbReference type="PROSITE" id="PS51975"/>
    </source>
</evidence>
<evidence type="ECO:0000256" key="1">
    <source>
        <dbReference type="ARBA" id="ARBA00000077"/>
    </source>
</evidence>
<dbReference type="InterPro" id="IPR001352">
    <property type="entry name" value="RNase_HII/HIII"/>
</dbReference>
<evidence type="ECO:0000256" key="10">
    <source>
        <dbReference type="ARBA" id="ARBA00022723"/>
    </source>
</evidence>
<keyword evidence="9 14" id="KW-0540">Nuclease</keyword>
<comment type="cofactor">
    <cofactor evidence="14 15">
        <name>Mn(2+)</name>
        <dbReference type="ChEBI" id="CHEBI:29035"/>
    </cofactor>
    <cofactor evidence="14 15">
        <name>Mg(2+)</name>
        <dbReference type="ChEBI" id="CHEBI:18420"/>
    </cofactor>
    <text evidence="14 15">Manganese or magnesium. Binds 1 divalent metal ion per monomer in the absence of substrate. May bind a second metal ion after substrate binding.</text>
</comment>
<organism evidence="18 19">
    <name type="scientific">Desulfarculus baarsii (strain ATCC 33931 / DSM 2075 / LMG 7858 / VKM B-1802 / 2st14)</name>
    <dbReference type="NCBI Taxonomy" id="644282"/>
    <lineage>
        <taxon>Bacteria</taxon>
        <taxon>Pseudomonadati</taxon>
        <taxon>Thermodesulfobacteriota</taxon>
        <taxon>Desulfarculia</taxon>
        <taxon>Desulfarculales</taxon>
        <taxon>Desulfarculaceae</taxon>
        <taxon>Desulfarculus</taxon>
    </lineage>
</organism>
<evidence type="ECO:0000313" key="19">
    <source>
        <dbReference type="Proteomes" id="UP000009047"/>
    </source>
</evidence>
<accession>E1QLT1</accession>
<feature type="binding site" evidence="14 15">
    <location>
        <position position="33"/>
    </location>
    <ligand>
        <name>a divalent metal cation</name>
        <dbReference type="ChEBI" id="CHEBI:60240"/>
    </ligand>
</feature>
<dbReference type="AlphaFoldDB" id="E1QLT1"/>
<evidence type="ECO:0000256" key="11">
    <source>
        <dbReference type="ARBA" id="ARBA00022759"/>
    </source>
</evidence>
<keyword evidence="12 14" id="KW-0378">Hydrolase</keyword>
<dbReference type="Gene3D" id="3.30.420.10">
    <property type="entry name" value="Ribonuclease H-like superfamily/Ribonuclease H"/>
    <property type="match status" value="1"/>
</dbReference>
<dbReference type="HAMAP" id="MF_00052_B">
    <property type="entry name" value="RNase_HII_B"/>
    <property type="match status" value="1"/>
</dbReference>
<keyword evidence="19" id="KW-1185">Reference proteome</keyword>
<evidence type="ECO:0000256" key="3">
    <source>
        <dbReference type="ARBA" id="ARBA00004065"/>
    </source>
</evidence>
<evidence type="ECO:0000256" key="4">
    <source>
        <dbReference type="ARBA" id="ARBA00004496"/>
    </source>
</evidence>
<dbReference type="PROSITE" id="PS51975">
    <property type="entry name" value="RNASE_H_2"/>
    <property type="match status" value="1"/>
</dbReference>
<dbReference type="SUPFAM" id="SSF53098">
    <property type="entry name" value="Ribonuclease H-like"/>
    <property type="match status" value="1"/>
</dbReference>
<protein>
    <recommendedName>
        <fullName evidence="7 14">Ribonuclease HII</fullName>
        <shortName evidence="14">RNase HII</shortName>
        <ecNumber evidence="6 14">3.1.26.4</ecNumber>
    </recommendedName>
</protein>
<gene>
    <name evidence="14" type="primary">rnhB</name>
    <name evidence="18" type="ordered locus">Deba_3163</name>
</gene>
<evidence type="ECO:0000256" key="14">
    <source>
        <dbReference type="HAMAP-Rule" id="MF_00052"/>
    </source>
</evidence>
<keyword evidence="11 14" id="KW-0255">Endonuclease</keyword>
<evidence type="ECO:0000256" key="9">
    <source>
        <dbReference type="ARBA" id="ARBA00022722"/>
    </source>
</evidence>
<dbReference type="EC" id="3.1.26.4" evidence="6 14"/>
<evidence type="ECO:0000256" key="16">
    <source>
        <dbReference type="RuleBase" id="RU003515"/>
    </source>
</evidence>
<dbReference type="GO" id="GO:0006298">
    <property type="term" value="P:mismatch repair"/>
    <property type="evidence" value="ECO:0007669"/>
    <property type="project" value="TreeGrafter"/>
</dbReference>
<dbReference type="eggNOG" id="COG0164">
    <property type="taxonomic scope" value="Bacteria"/>
</dbReference>